<organism evidence="2 3">
    <name type="scientific">Streptomyces luomodiensis</name>
    <dbReference type="NCBI Taxonomy" id="3026192"/>
    <lineage>
        <taxon>Bacteria</taxon>
        <taxon>Bacillati</taxon>
        <taxon>Actinomycetota</taxon>
        <taxon>Actinomycetes</taxon>
        <taxon>Kitasatosporales</taxon>
        <taxon>Streptomycetaceae</taxon>
        <taxon>Streptomyces</taxon>
    </lineage>
</organism>
<protein>
    <submittedName>
        <fullName evidence="2">Glycoside hydrolase</fullName>
    </submittedName>
</protein>
<feature type="domain" description="Endo-beta-1,6-galactanase-like" evidence="1">
    <location>
        <begin position="46"/>
        <end position="257"/>
    </location>
</feature>
<dbReference type="InterPro" id="IPR039743">
    <property type="entry name" value="6GAL/EXGAL"/>
</dbReference>
<dbReference type="PANTHER" id="PTHR42767">
    <property type="entry name" value="ENDO-BETA-1,6-GALACTANASE"/>
    <property type="match status" value="1"/>
</dbReference>
<dbReference type="InterPro" id="IPR039514">
    <property type="entry name" value="6GAL-like"/>
</dbReference>
<dbReference type="InterPro" id="IPR006311">
    <property type="entry name" value="TAT_signal"/>
</dbReference>
<sequence>MHRRKLLAAAGGALASGALGPRVARAADATVAVDPRPDFGRHGTWEGWGASLSWWANVLGDRDDISDVLFTTADTPYQDLTLPGLGLNIARYNLGACRWDTVQGSAMVVSAQFPKYKQIEGYWRDWFSEDPASASWDWSADARQRAAMVKAHARGARIELFSVSPLWWMCVNHCPSGAPDGGDNLQSWNYRQHAVYIATVAAYAAEHWGVPFSSVEAFNEPTSTWWKANGGQEGCHMSTAVQEAVLGHLRTELDTRGLRGTPISASDVFSYDEAIANWQSLDATARAAVGRLTVHGYQGSSGDRNGLYQQARSADKGLWNSETGDGDSTGLTTATNLCLDLNRLHPTAYCYWQPLDTATSWGPIFYDPDTARTGSVQPKYYVLAQFTRHIRPGMRMLATGSDTVVAALDAAARRLVVVAVNATASAQPLTLDLSLFTTVTGQSGTVPRWSTVTTPAGERYAAHRDTTLDGKRLRLTLEAQSVQTFDIDGVEV</sequence>
<evidence type="ECO:0000259" key="1">
    <source>
        <dbReference type="Pfam" id="PF14587"/>
    </source>
</evidence>
<dbReference type="Pfam" id="PF14587">
    <property type="entry name" value="Glyco_hydr_30_2"/>
    <property type="match status" value="1"/>
</dbReference>
<accession>A0ABY9UZL3</accession>
<gene>
    <name evidence="2" type="ORF">PS467_22955</name>
</gene>
<proteinExistence type="predicted"/>
<dbReference type="GO" id="GO:0016787">
    <property type="term" value="F:hydrolase activity"/>
    <property type="evidence" value="ECO:0007669"/>
    <property type="project" value="UniProtKB-KW"/>
</dbReference>
<dbReference type="Gene3D" id="3.20.20.80">
    <property type="entry name" value="Glycosidases"/>
    <property type="match status" value="1"/>
</dbReference>
<dbReference type="SUPFAM" id="SSF51445">
    <property type="entry name" value="(Trans)glycosidases"/>
    <property type="match status" value="1"/>
</dbReference>
<dbReference type="RefSeq" id="WP_311036831.1">
    <property type="nucleotide sequence ID" value="NZ_CP117522.1"/>
</dbReference>
<dbReference type="Proteomes" id="UP001305606">
    <property type="component" value="Chromosome"/>
</dbReference>
<dbReference type="Gene3D" id="2.60.40.1180">
    <property type="entry name" value="Golgi alpha-mannosidase II"/>
    <property type="match status" value="1"/>
</dbReference>
<evidence type="ECO:0000313" key="2">
    <source>
        <dbReference type="EMBL" id="WNE97978.1"/>
    </source>
</evidence>
<dbReference type="InterPro" id="IPR013780">
    <property type="entry name" value="Glyco_hydro_b"/>
</dbReference>
<dbReference type="InterPro" id="IPR017853">
    <property type="entry name" value="GH"/>
</dbReference>
<name>A0ABY9UZL3_9ACTN</name>
<reference evidence="2 3" key="1">
    <citation type="submission" date="2023-02" db="EMBL/GenBank/DDBJ databases">
        <title>Streptomyces sp. SCA4-21 with antifungal activity against Fusarium oxysporum f. sp. cubense, Streptomyces sp. SCA2-17 with antifungal activity against Fusarium oxysporum f. sp. cubense.</title>
        <authorList>
            <person name="Qi D."/>
        </authorList>
    </citation>
    <scope>NUCLEOTIDE SEQUENCE [LARGE SCALE GENOMIC DNA]</scope>
    <source>
        <strain evidence="2 3">SCA4-21</strain>
    </source>
</reference>
<dbReference type="PANTHER" id="PTHR42767:SF1">
    <property type="entry name" value="ENDO-BETA-1,6-GALACTANASE-LIKE DOMAIN-CONTAINING PROTEIN"/>
    <property type="match status" value="1"/>
</dbReference>
<keyword evidence="3" id="KW-1185">Reference proteome</keyword>
<dbReference type="PROSITE" id="PS51318">
    <property type="entry name" value="TAT"/>
    <property type="match status" value="1"/>
</dbReference>
<dbReference type="EMBL" id="CP117522">
    <property type="protein sequence ID" value="WNE97978.1"/>
    <property type="molecule type" value="Genomic_DNA"/>
</dbReference>
<evidence type="ECO:0000313" key="3">
    <source>
        <dbReference type="Proteomes" id="UP001305606"/>
    </source>
</evidence>
<keyword evidence="2" id="KW-0378">Hydrolase</keyword>